<dbReference type="EMBL" id="JAPJDA010000018">
    <property type="protein sequence ID" value="MCX2838818.1"/>
    <property type="molecule type" value="Genomic_DNA"/>
</dbReference>
<protein>
    <submittedName>
        <fullName evidence="1">Uncharacterized protein</fullName>
    </submittedName>
</protein>
<sequence>MKNHSQIYDCDTYCENGILKREILKANSSGRPGTSHDSRSSFFTKPFPPVYFTRLKNIETVMHFVAEPAEIPIFRSPEAPQRAPENYRWATMPAEFFNST</sequence>
<comment type="caution">
    <text evidence="1">The sequence shown here is derived from an EMBL/GenBank/DDBJ whole genome shotgun (WGS) entry which is preliminary data.</text>
</comment>
<evidence type="ECO:0000313" key="2">
    <source>
        <dbReference type="Proteomes" id="UP001148482"/>
    </source>
</evidence>
<organism evidence="1 2">
    <name type="scientific">Salinimicrobium profundisediminis</name>
    <dbReference type="NCBI Taxonomy" id="2994553"/>
    <lineage>
        <taxon>Bacteria</taxon>
        <taxon>Pseudomonadati</taxon>
        <taxon>Bacteroidota</taxon>
        <taxon>Flavobacteriia</taxon>
        <taxon>Flavobacteriales</taxon>
        <taxon>Flavobacteriaceae</taxon>
        <taxon>Salinimicrobium</taxon>
    </lineage>
</organism>
<accession>A0A9X3CY94</accession>
<evidence type="ECO:0000313" key="1">
    <source>
        <dbReference type="EMBL" id="MCX2838818.1"/>
    </source>
</evidence>
<dbReference type="RefSeq" id="WP_266070120.1">
    <property type="nucleotide sequence ID" value="NZ_JAPJDA010000018.1"/>
</dbReference>
<reference evidence="1" key="1">
    <citation type="submission" date="2022-11" db="EMBL/GenBank/DDBJ databases">
        <title>Salinimicrobium profundisediminis sp. nov., isolated from deep-sea sediment of the Mariana Trench.</title>
        <authorList>
            <person name="Fu H."/>
        </authorList>
    </citation>
    <scope>NUCLEOTIDE SEQUENCE</scope>
    <source>
        <strain evidence="1">MT39</strain>
    </source>
</reference>
<dbReference type="AlphaFoldDB" id="A0A9X3CY94"/>
<dbReference type="Proteomes" id="UP001148482">
    <property type="component" value="Unassembled WGS sequence"/>
</dbReference>
<name>A0A9X3CY94_9FLAO</name>
<keyword evidence="2" id="KW-1185">Reference proteome</keyword>
<proteinExistence type="predicted"/>
<gene>
    <name evidence="1" type="ORF">OQ279_11740</name>
</gene>